<protein>
    <submittedName>
        <fullName evidence="5">EF-hand domain-containing protein</fullName>
    </submittedName>
</protein>
<evidence type="ECO:0000256" key="1">
    <source>
        <dbReference type="ARBA" id="ARBA00022723"/>
    </source>
</evidence>
<keyword evidence="2" id="KW-0677">Repeat</keyword>
<feature type="compositionally biased region" description="Basic residues" evidence="3">
    <location>
        <begin position="166"/>
        <end position="181"/>
    </location>
</feature>
<feature type="region of interest" description="Disordered" evidence="3">
    <location>
        <begin position="157"/>
        <end position="200"/>
    </location>
</feature>
<dbReference type="PANTHER" id="PTHR10827:SF98">
    <property type="entry name" value="45 KDA CALCIUM-BINDING PROTEIN"/>
    <property type="match status" value="1"/>
</dbReference>
<reference evidence="6" key="1">
    <citation type="journal article" date="2019" name="Int. J. Syst. Evol. Microbiol.">
        <title>The Global Catalogue of Microorganisms (GCM) 10K type strain sequencing project: providing services to taxonomists for standard genome sequencing and annotation.</title>
        <authorList>
            <consortium name="The Broad Institute Genomics Platform"/>
            <consortium name="The Broad Institute Genome Sequencing Center for Infectious Disease"/>
            <person name="Wu L."/>
            <person name="Ma J."/>
        </authorList>
    </citation>
    <scope>NUCLEOTIDE SEQUENCE [LARGE SCALE GENOMIC DNA]</scope>
    <source>
        <strain evidence="6">KCTC 52039</strain>
    </source>
</reference>
<gene>
    <name evidence="5" type="ORF">ACFOGH_00815</name>
</gene>
<comment type="caution">
    <text evidence="5">The sequence shown here is derived from an EMBL/GenBank/DDBJ whole genome shotgun (WGS) entry which is preliminary data.</text>
</comment>
<dbReference type="Gene3D" id="1.10.238.10">
    <property type="entry name" value="EF-hand"/>
    <property type="match status" value="2"/>
</dbReference>
<dbReference type="RefSeq" id="WP_380071158.1">
    <property type="nucleotide sequence ID" value="NZ_JBHRTO010000001.1"/>
</dbReference>
<dbReference type="PROSITE" id="PS00018">
    <property type="entry name" value="EF_HAND_1"/>
    <property type="match status" value="3"/>
</dbReference>
<proteinExistence type="predicted"/>
<feature type="domain" description="EF-hand" evidence="4">
    <location>
        <begin position="57"/>
        <end position="83"/>
    </location>
</feature>
<evidence type="ECO:0000313" key="5">
    <source>
        <dbReference type="EMBL" id="MFC3179518.1"/>
    </source>
</evidence>
<dbReference type="PANTHER" id="PTHR10827">
    <property type="entry name" value="RETICULOCALBIN"/>
    <property type="match status" value="1"/>
</dbReference>
<organism evidence="5 6">
    <name type="scientific">Cypionkella sinensis</name>
    <dbReference type="NCBI Taxonomy" id="1756043"/>
    <lineage>
        <taxon>Bacteria</taxon>
        <taxon>Pseudomonadati</taxon>
        <taxon>Pseudomonadota</taxon>
        <taxon>Alphaproteobacteria</taxon>
        <taxon>Rhodobacterales</taxon>
        <taxon>Paracoccaceae</taxon>
        <taxon>Cypionkella</taxon>
    </lineage>
</organism>
<evidence type="ECO:0000256" key="3">
    <source>
        <dbReference type="SAM" id="MobiDB-lite"/>
    </source>
</evidence>
<evidence type="ECO:0000313" key="6">
    <source>
        <dbReference type="Proteomes" id="UP001595547"/>
    </source>
</evidence>
<keyword evidence="1" id="KW-0479">Metal-binding</keyword>
<dbReference type="Proteomes" id="UP001595547">
    <property type="component" value="Unassembled WGS sequence"/>
</dbReference>
<accession>A0ABV7IZI9</accession>
<keyword evidence="6" id="KW-1185">Reference proteome</keyword>
<evidence type="ECO:0000259" key="4">
    <source>
        <dbReference type="PROSITE" id="PS50222"/>
    </source>
</evidence>
<dbReference type="InterPro" id="IPR002048">
    <property type="entry name" value="EF_hand_dom"/>
</dbReference>
<dbReference type="InterPro" id="IPR011992">
    <property type="entry name" value="EF-hand-dom_pair"/>
</dbReference>
<dbReference type="PROSITE" id="PS50222">
    <property type="entry name" value="EF_HAND_2"/>
    <property type="match status" value="2"/>
</dbReference>
<dbReference type="EMBL" id="JBHRTO010000001">
    <property type="protein sequence ID" value="MFC3179518.1"/>
    <property type="molecule type" value="Genomic_DNA"/>
</dbReference>
<feature type="compositionally biased region" description="Low complexity" evidence="3">
    <location>
        <begin position="189"/>
        <end position="200"/>
    </location>
</feature>
<dbReference type="InterPro" id="IPR018247">
    <property type="entry name" value="EF_Hand_1_Ca_BS"/>
</dbReference>
<dbReference type="SUPFAM" id="SSF47473">
    <property type="entry name" value="EF-hand"/>
    <property type="match status" value="1"/>
</dbReference>
<sequence length="200" mass="21203">MFKSKSELNAKVAQYTALASNPKLGGSALVVVAALMGVAAYAQDTKPPKPPHGGFDFATLDTDKDGKVTKAEVEAFRAAKVKEMDANGDGKISADEMSAPRIAAVTERIKTRSADMIKKLDTDGDGQLSAAEMAARPGPEMLFDRIDANKDGAVTQEEVDAAHKAMHEKHGKGHGKHHKPRPPMEDDMMGGPDDAPDPAN</sequence>
<dbReference type="Pfam" id="PF13202">
    <property type="entry name" value="EF-hand_5"/>
    <property type="match status" value="4"/>
</dbReference>
<name>A0ABV7IZI9_9RHOB</name>
<evidence type="ECO:0000256" key="2">
    <source>
        <dbReference type="ARBA" id="ARBA00022737"/>
    </source>
</evidence>
<feature type="domain" description="EF-hand" evidence="4">
    <location>
        <begin position="142"/>
        <end position="169"/>
    </location>
</feature>